<evidence type="ECO:0000313" key="3">
    <source>
        <dbReference type="EMBL" id="TJY65443.1"/>
    </source>
</evidence>
<evidence type="ECO:0000256" key="2">
    <source>
        <dbReference type="SAM" id="Phobius"/>
    </source>
</evidence>
<dbReference type="OrthoDB" id="1148595at2"/>
<keyword evidence="4" id="KW-1185">Reference proteome</keyword>
<dbReference type="AlphaFoldDB" id="A0A4U0H1K3"/>
<sequence length="257" mass="30147">MNHFYSIPTDSFVPLSHDNAYLFNHYDKLANFLSLHLDKKYRHMLAKPIKSNFDIHWYSPYDELLSIESSAVKENAQRAYWDFYTALESKILELGRQDNDNTRDWVSLLKKVFNPENNLLFTNGSDISIIWGWKFENNQIGRPDLLQNGTAEDEKLSELNEFEANSDRENDRISVKPKENTPADEPAVPIEDDFWSDRVEPPPMDLPAEEVDNLYVKPPLNHSFLAFLKYFAGRYWWLLIILLVLIAFVFMYKSVTI</sequence>
<dbReference type="EMBL" id="SUKA01000003">
    <property type="protein sequence ID" value="TJY65443.1"/>
    <property type="molecule type" value="Genomic_DNA"/>
</dbReference>
<keyword evidence="2" id="KW-1133">Transmembrane helix</keyword>
<evidence type="ECO:0000256" key="1">
    <source>
        <dbReference type="SAM" id="MobiDB-lite"/>
    </source>
</evidence>
<feature type="transmembrane region" description="Helical" evidence="2">
    <location>
        <begin position="235"/>
        <end position="252"/>
    </location>
</feature>
<keyword evidence="2" id="KW-0812">Transmembrane</keyword>
<organism evidence="3 4">
    <name type="scientific">Sphingobacterium alkalisoli</name>
    <dbReference type="NCBI Taxonomy" id="1874115"/>
    <lineage>
        <taxon>Bacteria</taxon>
        <taxon>Pseudomonadati</taxon>
        <taxon>Bacteroidota</taxon>
        <taxon>Sphingobacteriia</taxon>
        <taxon>Sphingobacteriales</taxon>
        <taxon>Sphingobacteriaceae</taxon>
        <taxon>Sphingobacterium</taxon>
    </lineage>
</organism>
<reference evidence="3 4" key="1">
    <citation type="submission" date="2019-04" db="EMBL/GenBank/DDBJ databases">
        <title>Sphingobacterium olei sp. nov., isolated from oil-contaminated soil.</title>
        <authorList>
            <person name="Liu B."/>
        </authorList>
    </citation>
    <scope>NUCLEOTIDE SEQUENCE [LARGE SCALE GENOMIC DNA]</scope>
    <source>
        <strain evidence="3 4">Y3L14</strain>
    </source>
</reference>
<proteinExistence type="predicted"/>
<keyword evidence="2" id="KW-0472">Membrane</keyword>
<accession>A0A4U0H1K3</accession>
<dbReference type="RefSeq" id="WP_136820572.1">
    <property type="nucleotide sequence ID" value="NZ_BMJX01000003.1"/>
</dbReference>
<feature type="compositionally biased region" description="Basic and acidic residues" evidence="1">
    <location>
        <begin position="165"/>
        <end position="181"/>
    </location>
</feature>
<protein>
    <submittedName>
        <fullName evidence="3">Uncharacterized protein</fullName>
    </submittedName>
</protein>
<dbReference type="Proteomes" id="UP000309872">
    <property type="component" value="Unassembled WGS sequence"/>
</dbReference>
<comment type="caution">
    <text evidence="3">The sequence shown here is derived from an EMBL/GenBank/DDBJ whole genome shotgun (WGS) entry which is preliminary data.</text>
</comment>
<name>A0A4U0H1K3_9SPHI</name>
<feature type="region of interest" description="Disordered" evidence="1">
    <location>
        <begin position="164"/>
        <end position="187"/>
    </location>
</feature>
<gene>
    <name evidence="3" type="ORF">FAZ19_09870</name>
</gene>
<evidence type="ECO:0000313" key="4">
    <source>
        <dbReference type="Proteomes" id="UP000309872"/>
    </source>
</evidence>